<organism evidence="7 8">
    <name type="scientific">Sinocyclocheilus anshuiensis</name>
    <dbReference type="NCBI Taxonomy" id="1608454"/>
    <lineage>
        <taxon>Eukaryota</taxon>
        <taxon>Metazoa</taxon>
        <taxon>Chordata</taxon>
        <taxon>Craniata</taxon>
        <taxon>Vertebrata</taxon>
        <taxon>Euteleostomi</taxon>
        <taxon>Actinopterygii</taxon>
        <taxon>Neopterygii</taxon>
        <taxon>Teleostei</taxon>
        <taxon>Ostariophysi</taxon>
        <taxon>Cypriniformes</taxon>
        <taxon>Cyprinidae</taxon>
        <taxon>Cyprininae</taxon>
        <taxon>Sinocyclocheilus</taxon>
    </lineage>
</organism>
<dbReference type="PANTHER" id="PTHR46927:SF3">
    <property type="entry name" value="THAP-TYPE DOMAIN-CONTAINING PROTEIN"/>
    <property type="match status" value="1"/>
</dbReference>
<keyword evidence="1" id="KW-0479">Metal-binding</keyword>
<feature type="domain" description="THAP-type" evidence="6">
    <location>
        <begin position="1"/>
        <end position="70"/>
    </location>
</feature>
<sequence length="118" mass="13645">LPDFHRLPSDPSIRKEWMNFIFNEVPDHVSKNLVLCSLHFTADSFTNKAQFDAEFSERLKLKDDAVPTILDPTVMSHHVSNCFYNVFTIALSVITDLHGIRKKQKHSKMHCPCFSVDR</sequence>
<evidence type="ECO:0000256" key="2">
    <source>
        <dbReference type="ARBA" id="ARBA00022771"/>
    </source>
</evidence>
<dbReference type="InterPro" id="IPR006612">
    <property type="entry name" value="THAP_Znf"/>
</dbReference>
<dbReference type="Proteomes" id="UP000472260">
    <property type="component" value="Unassembled WGS sequence"/>
</dbReference>
<dbReference type="PROSITE" id="PS50950">
    <property type="entry name" value="ZF_THAP"/>
    <property type="match status" value="1"/>
</dbReference>
<dbReference type="GO" id="GO:0003677">
    <property type="term" value="F:DNA binding"/>
    <property type="evidence" value="ECO:0007669"/>
    <property type="project" value="UniProtKB-UniRule"/>
</dbReference>
<dbReference type="Gene3D" id="6.20.210.20">
    <property type="entry name" value="THAP domain"/>
    <property type="match status" value="1"/>
</dbReference>
<protein>
    <recommendedName>
        <fullName evidence="6">THAP-type domain-containing protein</fullName>
    </recommendedName>
</protein>
<proteinExistence type="predicted"/>
<keyword evidence="3" id="KW-0862">Zinc</keyword>
<reference evidence="7" key="1">
    <citation type="submission" date="2025-08" db="UniProtKB">
        <authorList>
            <consortium name="Ensembl"/>
        </authorList>
    </citation>
    <scope>IDENTIFICATION</scope>
</reference>
<dbReference type="SMART" id="SM00980">
    <property type="entry name" value="THAP"/>
    <property type="match status" value="1"/>
</dbReference>
<evidence type="ECO:0000256" key="4">
    <source>
        <dbReference type="ARBA" id="ARBA00023125"/>
    </source>
</evidence>
<dbReference type="AlphaFoldDB" id="A0A671LYR6"/>
<dbReference type="GO" id="GO:0008270">
    <property type="term" value="F:zinc ion binding"/>
    <property type="evidence" value="ECO:0007669"/>
    <property type="project" value="UniProtKB-KW"/>
</dbReference>
<evidence type="ECO:0000256" key="1">
    <source>
        <dbReference type="ARBA" id="ARBA00022723"/>
    </source>
</evidence>
<evidence type="ECO:0000256" key="3">
    <source>
        <dbReference type="ARBA" id="ARBA00022833"/>
    </source>
</evidence>
<dbReference type="SUPFAM" id="SSF57716">
    <property type="entry name" value="Glucocorticoid receptor-like (DNA-binding domain)"/>
    <property type="match status" value="1"/>
</dbReference>
<evidence type="ECO:0000313" key="8">
    <source>
        <dbReference type="Proteomes" id="UP000472260"/>
    </source>
</evidence>
<dbReference type="InterPro" id="IPR052224">
    <property type="entry name" value="THAP_domain_protein"/>
</dbReference>
<dbReference type="Pfam" id="PF05485">
    <property type="entry name" value="THAP"/>
    <property type="match status" value="1"/>
</dbReference>
<evidence type="ECO:0000313" key="7">
    <source>
        <dbReference type="Ensembl" id="ENSSANP00000025665.1"/>
    </source>
</evidence>
<dbReference type="Ensembl" id="ENSSANT00000027337.1">
    <property type="protein sequence ID" value="ENSSANP00000025665.1"/>
    <property type="gene ID" value="ENSSANG00000013254.1"/>
</dbReference>
<keyword evidence="2 5" id="KW-0863">Zinc-finger</keyword>
<keyword evidence="8" id="KW-1185">Reference proteome</keyword>
<dbReference type="InterPro" id="IPR038441">
    <property type="entry name" value="THAP_Znf_sf"/>
</dbReference>
<accession>A0A671LYR6</accession>
<reference evidence="7" key="2">
    <citation type="submission" date="2025-09" db="UniProtKB">
        <authorList>
            <consortium name="Ensembl"/>
        </authorList>
    </citation>
    <scope>IDENTIFICATION</scope>
</reference>
<evidence type="ECO:0000259" key="6">
    <source>
        <dbReference type="PROSITE" id="PS50950"/>
    </source>
</evidence>
<evidence type="ECO:0000256" key="5">
    <source>
        <dbReference type="PROSITE-ProRule" id="PRU00309"/>
    </source>
</evidence>
<keyword evidence="4 5" id="KW-0238">DNA-binding</keyword>
<dbReference type="SMART" id="SM00692">
    <property type="entry name" value="DM3"/>
    <property type="match status" value="1"/>
</dbReference>
<name>A0A671LYR6_9TELE</name>
<dbReference type="PANTHER" id="PTHR46927">
    <property type="entry name" value="AGAP005574-PA"/>
    <property type="match status" value="1"/>
</dbReference>